<dbReference type="InterPro" id="IPR000477">
    <property type="entry name" value="RT_dom"/>
</dbReference>
<reference evidence="2 3" key="1">
    <citation type="journal article" date="2019" name="Fungal Biol. Biotechnol.">
        <title>Draft genome sequence of fastidious pathogen Ceratobasidium theobromae, which causes vascular-streak dieback in Theobroma cacao.</title>
        <authorList>
            <person name="Ali S.S."/>
            <person name="Asman A."/>
            <person name="Shao J."/>
            <person name="Firmansyah A.P."/>
            <person name="Susilo A.W."/>
            <person name="Rosmana A."/>
            <person name="McMahon P."/>
            <person name="Junaid M."/>
            <person name="Guest D."/>
            <person name="Kheng T.Y."/>
            <person name="Meinhardt L.W."/>
            <person name="Bailey B.A."/>
        </authorList>
    </citation>
    <scope>NUCLEOTIDE SEQUENCE [LARGE SCALE GENOMIC DNA]</scope>
    <source>
        <strain evidence="2 3">CT2</strain>
    </source>
</reference>
<comment type="caution">
    <text evidence="2">The sequence shown here is derived from an EMBL/GenBank/DDBJ whole genome shotgun (WGS) entry which is preliminary data.</text>
</comment>
<dbReference type="Pfam" id="PF13650">
    <property type="entry name" value="Asp_protease_2"/>
    <property type="match status" value="1"/>
</dbReference>
<sequence>MPKPFFGWAMIDSGASACFIHKKLVRDYRLPVTKKKIPRKLRVIDGREIASGKVEYECTFQLRLGNHKETIECNVVNLGRHDIVLGISWLKLHKPNIDWAENKVAFTSNYCTSHCVQKPAICIGGRAEEIASLEEDMKRIPQIYHHLKKVFAEGEAVTELPPHRPYDLAIELNEQFKPGHGPIYKIGETEETEMKKTIEAQLAQGLIRRSKSSFASPVLFVKKKNGKLRMCVDYRRLNTMVKRDHYPLPLPDELIERLRGAKIFSKLDLKWGYNLVRIREGDEWKTSFKCKFGQFEYLVMPFGLTNAPAAFQCFMNEILQDLLGICVVVYLDDILIFSKTWEEHEGQVQEVLR</sequence>
<dbReference type="InterPro" id="IPR043502">
    <property type="entry name" value="DNA/RNA_pol_sf"/>
</dbReference>
<dbReference type="Gene3D" id="3.10.10.10">
    <property type="entry name" value="HIV Type 1 Reverse Transcriptase, subunit A, domain 1"/>
    <property type="match status" value="1"/>
</dbReference>
<dbReference type="Gene3D" id="3.30.70.270">
    <property type="match status" value="1"/>
</dbReference>
<gene>
    <name evidence="2" type="ORF">CTheo_8848</name>
</gene>
<proteinExistence type="predicted"/>
<dbReference type="PANTHER" id="PTHR24559:SF440">
    <property type="entry name" value="RIBONUCLEASE H"/>
    <property type="match status" value="1"/>
</dbReference>
<dbReference type="Proteomes" id="UP000383932">
    <property type="component" value="Unassembled WGS sequence"/>
</dbReference>
<keyword evidence="3" id="KW-1185">Reference proteome</keyword>
<dbReference type="EMBL" id="SSOP01000844">
    <property type="protein sequence ID" value="KAB5587712.1"/>
    <property type="molecule type" value="Genomic_DNA"/>
</dbReference>
<dbReference type="SUPFAM" id="SSF50630">
    <property type="entry name" value="Acid proteases"/>
    <property type="match status" value="1"/>
</dbReference>
<evidence type="ECO:0000313" key="2">
    <source>
        <dbReference type="EMBL" id="KAB5587712.1"/>
    </source>
</evidence>
<evidence type="ECO:0000259" key="1">
    <source>
        <dbReference type="PROSITE" id="PS50878"/>
    </source>
</evidence>
<dbReference type="PROSITE" id="PS50878">
    <property type="entry name" value="RT_POL"/>
    <property type="match status" value="1"/>
</dbReference>
<dbReference type="Gene3D" id="2.40.70.10">
    <property type="entry name" value="Acid Proteases"/>
    <property type="match status" value="1"/>
</dbReference>
<dbReference type="InterPro" id="IPR043128">
    <property type="entry name" value="Rev_trsase/Diguanyl_cyclase"/>
</dbReference>
<dbReference type="InterPro" id="IPR053134">
    <property type="entry name" value="RNA-dir_DNA_polymerase"/>
</dbReference>
<accession>A0A5N5Q7H9</accession>
<protein>
    <submittedName>
        <fullName evidence="2">Transposon Tf2-1 polyprotein</fullName>
    </submittedName>
</protein>
<organism evidence="2 3">
    <name type="scientific">Ceratobasidium theobromae</name>
    <dbReference type="NCBI Taxonomy" id="1582974"/>
    <lineage>
        <taxon>Eukaryota</taxon>
        <taxon>Fungi</taxon>
        <taxon>Dikarya</taxon>
        <taxon>Basidiomycota</taxon>
        <taxon>Agaricomycotina</taxon>
        <taxon>Agaricomycetes</taxon>
        <taxon>Cantharellales</taxon>
        <taxon>Ceratobasidiaceae</taxon>
        <taxon>Ceratobasidium</taxon>
    </lineage>
</organism>
<dbReference type="InterPro" id="IPR021109">
    <property type="entry name" value="Peptidase_aspartic_dom_sf"/>
</dbReference>
<dbReference type="AlphaFoldDB" id="A0A5N5Q7H9"/>
<dbReference type="SUPFAM" id="SSF56672">
    <property type="entry name" value="DNA/RNA polymerases"/>
    <property type="match status" value="1"/>
</dbReference>
<dbReference type="CDD" id="cd01647">
    <property type="entry name" value="RT_LTR"/>
    <property type="match status" value="1"/>
</dbReference>
<dbReference type="Pfam" id="PF00078">
    <property type="entry name" value="RVT_1"/>
    <property type="match status" value="1"/>
</dbReference>
<name>A0A5N5Q7H9_9AGAM</name>
<evidence type="ECO:0000313" key="3">
    <source>
        <dbReference type="Proteomes" id="UP000383932"/>
    </source>
</evidence>
<dbReference type="CDD" id="cd00303">
    <property type="entry name" value="retropepsin_like"/>
    <property type="match status" value="1"/>
</dbReference>
<dbReference type="PANTHER" id="PTHR24559">
    <property type="entry name" value="TRANSPOSON TY3-I GAG-POL POLYPROTEIN"/>
    <property type="match status" value="1"/>
</dbReference>
<dbReference type="OrthoDB" id="3250101at2759"/>
<feature type="domain" description="Reverse transcriptase" evidence="1">
    <location>
        <begin position="202"/>
        <end position="353"/>
    </location>
</feature>